<dbReference type="Pfam" id="PF00296">
    <property type="entry name" value="Bac_luciferase"/>
    <property type="match status" value="1"/>
</dbReference>
<dbReference type="GO" id="GO:0005829">
    <property type="term" value="C:cytosol"/>
    <property type="evidence" value="ECO:0007669"/>
    <property type="project" value="TreeGrafter"/>
</dbReference>
<proteinExistence type="predicted"/>
<reference evidence="3 4" key="1">
    <citation type="journal article" date="2011" name="Int. J. Syst. Evol. Microbiol.">
        <title>Relationship of Bacillus amyloliquefaciens clades associated with strains DSM 7T and FZB42T: a proposal for Bacillus amyloliquefaciens subsp. amyloliquefaciens subsp. nov. and Bacillus amyloliquefaciens subsp. plantarum subsp. nov. based on complete genome sequence comparisons.</title>
        <authorList>
            <person name="Borriss R."/>
            <person name="Chen X.H."/>
            <person name="Rueckert C."/>
            <person name="Blom J."/>
            <person name="Becker A."/>
            <person name="Baumgarth B."/>
            <person name="Fan B."/>
            <person name="Pukall R."/>
            <person name="Schumann P."/>
            <person name="Sproer C."/>
            <person name="Junge H."/>
            <person name="Vater J."/>
            <person name="Puhler A."/>
            <person name="Klenk H.P."/>
        </authorList>
    </citation>
    <scope>NUCLEOTIDE SEQUENCE [LARGE SCALE GENOMIC DNA]</scope>
    <source>
        <strain evidence="4">DSM 7</strain>
    </source>
</reference>
<evidence type="ECO:0000313" key="4">
    <source>
        <dbReference type="Proteomes" id="UP000006562"/>
    </source>
</evidence>
<dbReference type="SUPFAM" id="SSF51679">
    <property type="entry name" value="Bacterial luciferase-like"/>
    <property type="match status" value="1"/>
</dbReference>
<evidence type="ECO:0000256" key="1">
    <source>
        <dbReference type="ARBA" id="ARBA00007789"/>
    </source>
</evidence>
<dbReference type="PANTHER" id="PTHR30137">
    <property type="entry name" value="LUCIFERASE-LIKE MONOOXYGENASE"/>
    <property type="match status" value="1"/>
</dbReference>
<feature type="domain" description="Luciferase-like" evidence="2">
    <location>
        <begin position="7"/>
        <end position="247"/>
    </location>
</feature>
<comment type="similarity">
    <text evidence="1">To bacterial alkanal monooxygenase alpha and beta chains.</text>
</comment>
<dbReference type="GO" id="GO:0004497">
    <property type="term" value="F:monooxygenase activity"/>
    <property type="evidence" value="ECO:0007669"/>
    <property type="project" value="UniProtKB-KW"/>
</dbReference>
<accession>A0A9P1NIR7</accession>
<keyword evidence="3" id="KW-0503">Monooxygenase</keyword>
<dbReference type="EMBL" id="FN597644">
    <property type="protein sequence ID" value="CBI44331.1"/>
    <property type="molecule type" value="Genomic_DNA"/>
</dbReference>
<sequence length="338" mass="37448">MIRLSILDQSVTAENQTAEEALRQTVRLAQEAEQYGYDRFWAAEHHNNEEIAGSAPEIVLGYLASSTKKIRLASGGVMLQHYSPYKVAEQFRVLSALAPGRIALGVGKAPGGFQLSTDALQRELIQPARLFEEKLEELTHFIRNDFPDSHRYASLRPAPHTEYAPDIFLLGGSTESAITAAKLGISFVFAYFINGEDAALEKARQAFDEHLPKGAKAEFHLAPMVFTAHTKAEAEKHVVSRESVKIILEDGKKVNVASRKQADAFLEQVTQPYKLITQKTGVIAGTKQEIASELRRLSVQYSITDFVILSPIKNAEEKRLSYRLLSEAVQPAAQLQEG</sequence>
<dbReference type="KEGG" id="bao:BAMF_3205"/>
<dbReference type="EC" id="1.14.-.-" evidence="3"/>
<dbReference type="NCBIfam" id="TIGR03558">
    <property type="entry name" value="oxido_grp_1"/>
    <property type="match status" value="1"/>
</dbReference>
<evidence type="ECO:0000259" key="2">
    <source>
        <dbReference type="Pfam" id="PF00296"/>
    </source>
</evidence>
<organism evidence="3 4">
    <name type="scientific">Bacillus amyloliquefaciens (strain ATCC 23350 / DSM 7 / BCRC 11601 / CCUG 28519 / NBRC 15535 / NRRL B-14393 / F)</name>
    <dbReference type="NCBI Taxonomy" id="692420"/>
    <lineage>
        <taxon>Bacteria</taxon>
        <taxon>Bacillati</taxon>
        <taxon>Bacillota</taxon>
        <taxon>Bacilli</taxon>
        <taxon>Bacillales</taxon>
        <taxon>Bacillaceae</taxon>
        <taxon>Bacillus</taxon>
        <taxon>Bacillus amyloliquefaciens group</taxon>
    </lineage>
</organism>
<dbReference type="InterPro" id="IPR019949">
    <property type="entry name" value="CmoO-like"/>
</dbReference>
<dbReference type="Proteomes" id="UP000006562">
    <property type="component" value="Chromosome"/>
</dbReference>
<name>A0A9P1NIR7_BACAS</name>
<dbReference type="RefSeq" id="WP_013353615.1">
    <property type="nucleotide sequence ID" value="NC_014551.1"/>
</dbReference>
<keyword evidence="3" id="KW-0560">Oxidoreductase</keyword>
<dbReference type="Gene3D" id="3.20.20.30">
    <property type="entry name" value="Luciferase-like domain"/>
    <property type="match status" value="1"/>
</dbReference>
<dbReference type="AlphaFoldDB" id="A0A9P1NIR7"/>
<dbReference type="InterPro" id="IPR011251">
    <property type="entry name" value="Luciferase-like_dom"/>
</dbReference>
<dbReference type="InterPro" id="IPR036661">
    <property type="entry name" value="Luciferase-like_sf"/>
</dbReference>
<dbReference type="PANTHER" id="PTHR30137:SF20">
    <property type="entry name" value="N-ACETYL-S-ALKYLCYSTEINE MONOOXYGENASE"/>
    <property type="match status" value="1"/>
</dbReference>
<dbReference type="FunFam" id="3.20.20.30:FF:000002">
    <property type="entry name" value="LLM class flavin-dependent oxidoreductase"/>
    <property type="match status" value="1"/>
</dbReference>
<reference evidence="4" key="2">
    <citation type="journal article" date="2011" name="J. Biotechnol.">
        <title>Genome sequence of B. amyloliquefaciens type strain DSM7(T) reveals differences to plant-associated B. amyloliquefaciens FZB42.</title>
        <authorList>
            <person name="Ruckert C."/>
            <person name="Blom J."/>
            <person name="Chen X."/>
            <person name="Reva O."/>
            <person name="Borriss R."/>
        </authorList>
    </citation>
    <scope>NUCLEOTIDE SEQUENCE [LARGE SCALE GENOMIC DNA]</scope>
    <source>
        <strain evidence="4">DSM 7</strain>
    </source>
</reference>
<dbReference type="GO" id="GO:0016705">
    <property type="term" value="F:oxidoreductase activity, acting on paired donors, with incorporation or reduction of molecular oxygen"/>
    <property type="evidence" value="ECO:0007669"/>
    <property type="project" value="InterPro"/>
</dbReference>
<dbReference type="InterPro" id="IPR050766">
    <property type="entry name" value="Bact_Lucif_Oxidored"/>
</dbReference>
<keyword evidence="4" id="KW-1185">Reference proteome</keyword>
<evidence type="ECO:0000313" key="3">
    <source>
        <dbReference type="EMBL" id="CBI44331.1"/>
    </source>
</evidence>
<gene>
    <name evidence="3" type="primary">ytmO</name>
    <name evidence="3" type="ordered locus">BAMF_3205</name>
</gene>
<protein>
    <submittedName>
        <fullName evidence="3">Monooxygenase</fullName>
        <ecNumber evidence="3">1.14.-.-</ecNumber>
    </submittedName>
</protein>